<gene>
    <name evidence="7" type="ORF">IRI77_32305</name>
</gene>
<evidence type="ECO:0000256" key="2">
    <source>
        <dbReference type="ARBA" id="ARBA00022475"/>
    </source>
</evidence>
<keyword evidence="3 6" id="KW-0812">Transmembrane</keyword>
<dbReference type="Proteomes" id="UP000593892">
    <property type="component" value="Chromosome"/>
</dbReference>
<evidence type="ECO:0000256" key="1">
    <source>
        <dbReference type="ARBA" id="ARBA00004651"/>
    </source>
</evidence>
<evidence type="ECO:0000313" key="7">
    <source>
        <dbReference type="EMBL" id="QOY87394.1"/>
    </source>
</evidence>
<proteinExistence type="predicted"/>
<feature type="transmembrane region" description="Helical" evidence="6">
    <location>
        <begin position="32"/>
        <end position="55"/>
    </location>
</feature>
<dbReference type="PIRSF" id="PIRSF035875">
    <property type="entry name" value="RNase_BN"/>
    <property type="match status" value="1"/>
</dbReference>
<name>A0A7S7NPM0_PALFE</name>
<feature type="transmembrane region" description="Helical" evidence="6">
    <location>
        <begin position="221"/>
        <end position="241"/>
    </location>
</feature>
<sequence length="294" mass="31705">MYSLPSGELAALIGATFRSWQEDRAPRMGAALAYYLAISLAPTVVIILAVAGWAFGSQAAEGRLVWQIQDLVGLEGAKVIQSMIDGAHQPLRGVTASLLGLITLFFGATAVVSELRDSLNTIWKVPDDATFSTGRTLLEFLKARMVSFVMVLGAGLFLLASLILNVWISFAGEYLRSVAAPPPALIRIADWVISFTVITALLAFIFKVLPNVQLEWSDVAVGAVLTSLLFAAGRFLLSVYLTKAGFKDSYGAAGSLVVLLVWVYYSAQVLYLGAEFTRAYARRYGSMVVTGFQS</sequence>
<evidence type="ECO:0000256" key="5">
    <source>
        <dbReference type="ARBA" id="ARBA00023136"/>
    </source>
</evidence>
<feature type="transmembrane region" description="Helical" evidence="6">
    <location>
        <begin position="145"/>
        <end position="168"/>
    </location>
</feature>
<organism evidence="7 8">
    <name type="scientific">Paludibaculum fermentans</name>
    <dbReference type="NCBI Taxonomy" id="1473598"/>
    <lineage>
        <taxon>Bacteria</taxon>
        <taxon>Pseudomonadati</taxon>
        <taxon>Acidobacteriota</taxon>
        <taxon>Terriglobia</taxon>
        <taxon>Bryobacterales</taxon>
        <taxon>Bryobacteraceae</taxon>
        <taxon>Paludibaculum</taxon>
    </lineage>
</organism>
<feature type="transmembrane region" description="Helical" evidence="6">
    <location>
        <begin position="93"/>
        <end position="112"/>
    </location>
</feature>
<dbReference type="Pfam" id="PF03631">
    <property type="entry name" value="Virul_fac_BrkB"/>
    <property type="match status" value="1"/>
</dbReference>
<dbReference type="PANTHER" id="PTHR30213">
    <property type="entry name" value="INNER MEMBRANE PROTEIN YHJD"/>
    <property type="match status" value="1"/>
</dbReference>
<dbReference type="RefSeq" id="WP_194449063.1">
    <property type="nucleotide sequence ID" value="NZ_CP063849.1"/>
</dbReference>
<reference evidence="7 8" key="1">
    <citation type="submission" date="2020-10" db="EMBL/GenBank/DDBJ databases">
        <title>Complete genome sequence of Paludibaculum fermentans P105T, a facultatively anaerobic acidobacterium capable of dissimilatory Fe(III) reduction.</title>
        <authorList>
            <person name="Dedysh S.N."/>
            <person name="Beletsky A.V."/>
            <person name="Kulichevskaya I.S."/>
            <person name="Mardanov A.V."/>
            <person name="Ravin N.V."/>
        </authorList>
    </citation>
    <scope>NUCLEOTIDE SEQUENCE [LARGE SCALE GENOMIC DNA]</scope>
    <source>
        <strain evidence="7 8">P105</strain>
    </source>
</reference>
<accession>A0A7S7NPM0</accession>
<feature type="transmembrane region" description="Helical" evidence="6">
    <location>
        <begin position="253"/>
        <end position="274"/>
    </location>
</feature>
<dbReference type="GO" id="GO:0005886">
    <property type="term" value="C:plasma membrane"/>
    <property type="evidence" value="ECO:0007669"/>
    <property type="project" value="UniProtKB-SubCell"/>
</dbReference>
<protein>
    <submittedName>
        <fullName evidence="7">YihY/virulence factor BrkB family protein</fullName>
    </submittedName>
</protein>
<dbReference type="InterPro" id="IPR017039">
    <property type="entry name" value="Virul_fac_BrkB"/>
</dbReference>
<keyword evidence="2" id="KW-1003">Cell membrane</keyword>
<keyword evidence="5 6" id="KW-0472">Membrane</keyword>
<evidence type="ECO:0000256" key="4">
    <source>
        <dbReference type="ARBA" id="ARBA00022989"/>
    </source>
</evidence>
<comment type="subcellular location">
    <subcellularLocation>
        <location evidence="1">Cell membrane</location>
        <topology evidence="1">Multi-pass membrane protein</topology>
    </subcellularLocation>
</comment>
<evidence type="ECO:0000256" key="6">
    <source>
        <dbReference type="SAM" id="Phobius"/>
    </source>
</evidence>
<evidence type="ECO:0000256" key="3">
    <source>
        <dbReference type="ARBA" id="ARBA00022692"/>
    </source>
</evidence>
<keyword evidence="4 6" id="KW-1133">Transmembrane helix</keyword>
<dbReference type="AlphaFoldDB" id="A0A7S7NPM0"/>
<dbReference type="KEGG" id="pfer:IRI77_32305"/>
<keyword evidence="8" id="KW-1185">Reference proteome</keyword>
<evidence type="ECO:0000313" key="8">
    <source>
        <dbReference type="Proteomes" id="UP000593892"/>
    </source>
</evidence>
<dbReference type="NCBIfam" id="TIGR00765">
    <property type="entry name" value="yihY_not_rbn"/>
    <property type="match status" value="1"/>
</dbReference>
<feature type="transmembrane region" description="Helical" evidence="6">
    <location>
        <begin position="188"/>
        <end position="209"/>
    </location>
</feature>
<dbReference type="PANTHER" id="PTHR30213:SF1">
    <property type="entry name" value="INNER MEMBRANE PROTEIN YHJD"/>
    <property type="match status" value="1"/>
</dbReference>
<dbReference type="EMBL" id="CP063849">
    <property type="protein sequence ID" value="QOY87394.1"/>
    <property type="molecule type" value="Genomic_DNA"/>
</dbReference>